<dbReference type="STRING" id="716928.GCA_000261485_01444"/>
<sequence length="127" mass="14465">MAGFSRNSVEGKAASGRLALGRLKTGERNKTEQQYEAMLEDMRIAGDVLWYRFEGVKLRLADNTFYTPDFAVMLATGLMEMHEVKGFWQDDARVKIKVAAELYPFRFIAAVPRKKKDGGGWHVEVFE</sequence>
<dbReference type="EMBL" id="CP023067">
    <property type="protein sequence ID" value="ASY64458.1"/>
    <property type="molecule type" value="Genomic_DNA"/>
</dbReference>
<evidence type="ECO:0008006" key="3">
    <source>
        <dbReference type="Google" id="ProtNLM"/>
    </source>
</evidence>
<proteinExistence type="predicted"/>
<dbReference type="RefSeq" id="WP_050979947.1">
    <property type="nucleotide sequence ID" value="NZ_AJQT01000026.1"/>
</dbReference>
<accession>A0A249PEV7</accession>
<evidence type="ECO:0000313" key="1">
    <source>
        <dbReference type="EMBL" id="ASY64458.1"/>
    </source>
</evidence>
<dbReference type="Gene3D" id="3.40.91.30">
    <property type="match status" value="1"/>
</dbReference>
<organism evidence="1 2">
    <name type="scientific">Sinorhizobium sojae CCBAU 05684</name>
    <dbReference type="NCBI Taxonomy" id="716928"/>
    <lineage>
        <taxon>Bacteria</taxon>
        <taxon>Pseudomonadati</taxon>
        <taxon>Pseudomonadota</taxon>
        <taxon>Alphaproteobacteria</taxon>
        <taxon>Hyphomicrobiales</taxon>
        <taxon>Rhizobiaceae</taxon>
        <taxon>Sinorhizobium/Ensifer group</taxon>
        <taxon>Sinorhizobium</taxon>
    </lineage>
</organism>
<evidence type="ECO:0000313" key="2">
    <source>
        <dbReference type="Proteomes" id="UP000217211"/>
    </source>
</evidence>
<dbReference type="Proteomes" id="UP000217211">
    <property type="component" value="Chromosome"/>
</dbReference>
<dbReference type="AlphaFoldDB" id="A0A249PEV7"/>
<reference evidence="1 2" key="1">
    <citation type="submission" date="2017-08" db="EMBL/GenBank/DDBJ databases">
        <title>Multipartite genome sequences of Sinorhizobium species nodulating soybeans.</title>
        <authorList>
            <person name="Tian C.F."/>
        </authorList>
    </citation>
    <scope>NUCLEOTIDE SEQUENCE [LARGE SCALE GENOMIC DNA]</scope>
    <source>
        <strain evidence="1 2">CCBAU 05684</strain>
    </source>
</reference>
<dbReference type="eggNOG" id="ENOG5032JMZ">
    <property type="taxonomic scope" value="Bacteria"/>
</dbReference>
<dbReference type="OrthoDB" id="5588810at2"/>
<name>A0A249PEV7_9HYPH</name>
<protein>
    <recommendedName>
        <fullName evidence="3">DUF1064 domain-containing protein</fullName>
    </recommendedName>
</protein>
<keyword evidence="2" id="KW-1185">Reference proteome</keyword>
<gene>
    <name evidence="1" type="ORF">SJ05684_c30340</name>
</gene>
<dbReference type="KEGG" id="esj:SJ05684_c30340"/>